<keyword evidence="4" id="KW-1185">Reference proteome</keyword>
<dbReference type="SMART" id="SM00530">
    <property type="entry name" value="HTH_XRE"/>
    <property type="match status" value="1"/>
</dbReference>
<gene>
    <name evidence="3" type="ORF">GKE73_01340</name>
</gene>
<comment type="caution">
    <text evidence="3">The sequence shown here is derived from an EMBL/GenBank/DDBJ whole genome shotgun (WGS) entry which is preliminary data.</text>
</comment>
<organism evidence="3 4">
    <name type="scientific">Paludibacterium denitrificans</name>
    <dbReference type="NCBI Taxonomy" id="2675226"/>
    <lineage>
        <taxon>Bacteria</taxon>
        <taxon>Pseudomonadati</taxon>
        <taxon>Pseudomonadota</taxon>
        <taxon>Betaproteobacteria</taxon>
        <taxon>Neisseriales</taxon>
        <taxon>Chromobacteriaceae</taxon>
        <taxon>Paludibacterium</taxon>
    </lineage>
</organism>
<evidence type="ECO:0000259" key="2">
    <source>
        <dbReference type="PROSITE" id="PS50943"/>
    </source>
</evidence>
<dbReference type="InterPro" id="IPR010982">
    <property type="entry name" value="Lambda_DNA-bd_dom_sf"/>
</dbReference>
<dbReference type="Gene3D" id="1.10.260.40">
    <property type="entry name" value="lambda repressor-like DNA-binding domains"/>
    <property type="match status" value="1"/>
</dbReference>
<dbReference type="EMBL" id="WLYX01000001">
    <property type="protein sequence ID" value="MTD32429.1"/>
    <property type="molecule type" value="Genomic_DNA"/>
</dbReference>
<dbReference type="PANTHER" id="PTHR46558">
    <property type="entry name" value="TRACRIPTIONAL REGULATORY PROTEIN-RELATED-RELATED"/>
    <property type="match status" value="1"/>
</dbReference>
<proteinExistence type="predicted"/>
<dbReference type="InterPro" id="IPR001387">
    <property type="entry name" value="Cro/C1-type_HTH"/>
</dbReference>
<dbReference type="GO" id="GO:0003677">
    <property type="term" value="F:DNA binding"/>
    <property type="evidence" value="ECO:0007669"/>
    <property type="project" value="UniProtKB-KW"/>
</dbReference>
<evidence type="ECO:0000313" key="3">
    <source>
        <dbReference type="EMBL" id="MTD32429.1"/>
    </source>
</evidence>
<dbReference type="Pfam" id="PF01381">
    <property type="entry name" value="HTH_3"/>
    <property type="match status" value="1"/>
</dbReference>
<dbReference type="SUPFAM" id="SSF47413">
    <property type="entry name" value="lambda repressor-like DNA-binding domains"/>
    <property type="match status" value="1"/>
</dbReference>
<dbReference type="AlphaFoldDB" id="A0A844G9Y4"/>
<dbReference type="Proteomes" id="UP000446658">
    <property type="component" value="Unassembled WGS sequence"/>
</dbReference>
<feature type="domain" description="HTH cro/C1-type" evidence="2">
    <location>
        <begin position="6"/>
        <end position="60"/>
    </location>
</feature>
<dbReference type="PANTHER" id="PTHR46558:SF11">
    <property type="entry name" value="HTH-TYPE TRANSCRIPTIONAL REGULATOR XRE"/>
    <property type="match status" value="1"/>
</dbReference>
<reference evidence="3 4" key="1">
    <citation type="submission" date="2019-11" db="EMBL/GenBank/DDBJ databases">
        <title>Draft genome sequence of Paludibacterium sp. dN18-1.</title>
        <authorList>
            <person name="Im W.-T."/>
        </authorList>
    </citation>
    <scope>NUCLEOTIDE SEQUENCE [LARGE SCALE GENOMIC DNA]</scope>
    <source>
        <strain evidence="4">dN 18-1</strain>
    </source>
</reference>
<accession>A0A844G9Y4</accession>
<evidence type="ECO:0000256" key="1">
    <source>
        <dbReference type="ARBA" id="ARBA00023125"/>
    </source>
</evidence>
<evidence type="ECO:0000313" key="4">
    <source>
        <dbReference type="Proteomes" id="UP000446658"/>
    </source>
</evidence>
<keyword evidence="1" id="KW-0238">DNA-binding</keyword>
<protein>
    <submittedName>
        <fullName evidence="3">Helix-turn-helix domain-containing protein</fullName>
    </submittedName>
</protein>
<dbReference type="RefSeq" id="WP_230368839.1">
    <property type="nucleotide sequence ID" value="NZ_WLYX01000001.1"/>
</dbReference>
<dbReference type="PROSITE" id="PS50943">
    <property type="entry name" value="HTH_CROC1"/>
    <property type="match status" value="1"/>
</dbReference>
<dbReference type="CDD" id="cd00093">
    <property type="entry name" value="HTH_XRE"/>
    <property type="match status" value="1"/>
</dbReference>
<name>A0A844G9Y4_9NEIS</name>
<sequence length="118" mass="13279">MIGSRIKEARQARKKSQGWLAEQAGVNQSAVSHWETGLTEPTTNNLSLIAQALRISFEWLTTGRGDMDVVYAPAAVHVAEPTHGLDDDKHELLTLFDQLPKKKRQILLQFMRDWVAAK</sequence>